<keyword evidence="2" id="KW-0472">Membrane</keyword>
<comment type="caution">
    <text evidence="3">The sequence shown here is derived from an EMBL/GenBank/DDBJ whole genome shotgun (WGS) entry which is preliminary data.</text>
</comment>
<dbReference type="Proteomes" id="UP001575181">
    <property type="component" value="Unassembled WGS sequence"/>
</dbReference>
<accession>A0ABV4TY83</accession>
<dbReference type="Pfam" id="PF02325">
    <property type="entry name" value="CCB3_YggT"/>
    <property type="match status" value="1"/>
</dbReference>
<name>A0ABV4TY83_9GAMM</name>
<proteinExistence type="inferred from homology"/>
<evidence type="ECO:0000313" key="3">
    <source>
        <dbReference type="EMBL" id="MFA9461535.1"/>
    </source>
</evidence>
<evidence type="ECO:0000256" key="2">
    <source>
        <dbReference type="SAM" id="Phobius"/>
    </source>
</evidence>
<reference evidence="3 4" key="1">
    <citation type="submission" date="2024-08" db="EMBL/GenBank/DDBJ databases">
        <title>Whole-genome sequencing of halo(alkali)philic microorganisms from hypersaline lakes.</title>
        <authorList>
            <person name="Sorokin D.Y."/>
            <person name="Merkel A.Y."/>
            <person name="Messina E."/>
            <person name="Yakimov M."/>
        </authorList>
    </citation>
    <scope>NUCLEOTIDE SEQUENCE [LARGE SCALE GENOMIC DNA]</scope>
    <source>
        <strain evidence="3 4">Cl-TMA</strain>
    </source>
</reference>
<organism evidence="3 4">
    <name type="scientific">Thiohalorhabdus methylotrophus</name>
    <dbReference type="NCBI Taxonomy" id="3242694"/>
    <lineage>
        <taxon>Bacteria</taxon>
        <taxon>Pseudomonadati</taxon>
        <taxon>Pseudomonadota</taxon>
        <taxon>Gammaproteobacteria</taxon>
        <taxon>Thiohalorhabdales</taxon>
        <taxon>Thiohalorhabdaceae</taxon>
        <taxon>Thiohalorhabdus</taxon>
    </lineage>
</organism>
<dbReference type="PANTHER" id="PTHR33219">
    <property type="entry name" value="YLMG HOMOLOG PROTEIN 2, CHLOROPLASTIC"/>
    <property type="match status" value="1"/>
</dbReference>
<evidence type="ECO:0000256" key="1">
    <source>
        <dbReference type="ARBA" id="ARBA00010894"/>
    </source>
</evidence>
<feature type="transmembrane region" description="Helical" evidence="2">
    <location>
        <begin position="7"/>
        <end position="32"/>
    </location>
</feature>
<dbReference type="RefSeq" id="WP_373656319.1">
    <property type="nucleotide sequence ID" value="NZ_JBGUAW010000007.1"/>
</dbReference>
<dbReference type="InterPro" id="IPR003425">
    <property type="entry name" value="CCB3/YggT"/>
</dbReference>
<sequence>MGIAANFVNAIATLLNAVLTLMFWAILIRALMSWVSPDPSNPLVRGLIQATDPILRPAQRIIPPLGGLDLSPLVVLLAIEFLRIFLVNSLQQLAYGM</sequence>
<feature type="transmembrane region" description="Helical" evidence="2">
    <location>
        <begin position="70"/>
        <end position="90"/>
    </location>
</feature>
<comment type="similarity">
    <text evidence="1">Belongs to the YggT family.</text>
</comment>
<keyword evidence="2" id="KW-0812">Transmembrane</keyword>
<keyword evidence="4" id="KW-1185">Reference proteome</keyword>
<dbReference type="PANTHER" id="PTHR33219:SF14">
    <property type="entry name" value="PROTEIN COFACTOR ASSEMBLY OF COMPLEX C SUBUNIT B CCB3, CHLOROPLASTIC-RELATED"/>
    <property type="match status" value="1"/>
</dbReference>
<evidence type="ECO:0000313" key="4">
    <source>
        <dbReference type="Proteomes" id="UP001575181"/>
    </source>
</evidence>
<keyword evidence="2" id="KW-1133">Transmembrane helix</keyword>
<gene>
    <name evidence="3" type="ORF">ACERLL_11925</name>
</gene>
<dbReference type="EMBL" id="JBGUAW010000007">
    <property type="protein sequence ID" value="MFA9461535.1"/>
    <property type="molecule type" value="Genomic_DNA"/>
</dbReference>
<protein>
    <submittedName>
        <fullName evidence="3">YggT family protein</fullName>
    </submittedName>
</protein>